<evidence type="ECO:0000256" key="2">
    <source>
        <dbReference type="ARBA" id="ARBA00022692"/>
    </source>
</evidence>
<keyword evidence="7" id="KW-1185">Reference proteome</keyword>
<dbReference type="RefSeq" id="WP_310258850.1">
    <property type="nucleotide sequence ID" value="NZ_JAVDWA010000003.1"/>
</dbReference>
<proteinExistence type="predicted"/>
<keyword evidence="2" id="KW-0812">Transmembrane</keyword>
<gene>
    <name evidence="6" type="ORF">J2X07_002337</name>
</gene>
<dbReference type="InterPro" id="IPR036286">
    <property type="entry name" value="LexA/Signal_pep-like_sf"/>
</dbReference>
<name>A0ABU1U1W3_9BACL</name>
<protein>
    <recommendedName>
        <fullName evidence="5">Signal peptidase I</fullName>
        <ecNumber evidence="5">3.4.21.89</ecNumber>
    </recommendedName>
</protein>
<dbReference type="GO" id="GO:0016787">
    <property type="term" value="F:hydrolase activity"/>
    <property type="evidence" value="ECO:0007669"/>
    <property type="project" value="UniProtKB-KW"/>
</dbReference>
<dbReference type="EC" id="3.4.21.89" evidence="5"/>
<keyword evidence="4" id="KW-0472">Membrane</keyword>
<accession>A0ABU1U1W3</accession>
<evidence type="ECO:0000313" key="6">
    <source>
        <dbReference type="EMBL" id="MDR7073351.1"/>
    </source>
</evidence>
<sequence>MQVNQVTVDLIRRVLKEKGNILLPANGKSMFPFIRQGDICHFKDCHPSMFKKGDVILFVMPPNQLVAHRFIKRIHVDNRISYLFKGDTNLLFDEPVLSDQIIGKMTMIERRKKLLDLNNNWSNIWGLLIIHLPMMSKILRKVTYRKEDFQY</sequence>
<dbReference type="Gene3D" id="2.10.109.10">
    <property type="entry name" value="Umud Fragment, subunit A"/>
    <property type="match status" value="1"/>
</dbReference>
<evidence type="ECO:0000313" key="7">
    <source>
        <dbReference type="Proteomes" id="UP001258181"/>
    </source>
</evidence>
<dbReference type="InterPro" id="IPR001733">
    <property type="entry name" value="Peptidase_S26B"/>
</dbReference>
<keyword evidence="6" id="KW-0378">Hydrolase</keyword>
<evidence type="ECO:0000256" key="1">
    <source>
        <dbReference type="ARBA" id="ARBA00004370"/>
    </source>
</evidence>
<evidence type="ECO:0000256" key="4">
    <source>
        <dbReference type="ARBA" id="ARBA00023136"/>
    </source>
</evidence>
<keyword evidence="3" id="KW-1133">Transmembrane helix</keyword>
<evidence type="ECO:0000256" key="3">
    <source>
        <dbReference type="ARBA" id="ARBA00022989"/>
    </source>
</evidence>
<dbReference type="CDD" id="cd06462">
    <property type="entry name" value="Peptidase_S24_S26"/>
    <property type="match status" value="1"/>
</dbReference>
<dbReference type="NCBIfam" id="TIGR02228">
    <property type="entry name" value="sigpep_I_arch"/>
    <property type="match status" value="1"/>
</dbReference>
<dbReference type="SUPFAM" id="SSF51306">
    <property type="entry name" value="LexA/Signal peptidase"/>
    <property type="match status" value="1"/>
</dbReference>
<evidence type="ECO:0000256" key="5">
    <source>
        <dbReference type="NCBIfam" id="TIGR02228"/>
    </source>
</evidence>
<comment type="caution">
    <text evidence="6">The sequence shown here is derived from an EMBL/GenBank/DDBJ whole genome shotgun (WGS) entry which is preliminary data.</text>
</comment>
<dbReference type="Proteomes" id="UP001258181">
    <property type="component" value="Unassembled WGS sequence"/>
</dbReference>
<organism evidence="6 7">
    <name type="scientific">Fictibacillus barbaricus</name>
    <dbReference type="NCBI Taxonomy" id="182136"/>
    <lineage>
        <taxon>Bacteria</taxon>
        <taxon>Bacillati</taxon>
        <taxon>Bacillota</taxon>
        <taxon>Bacilli</taxon>
        <taxon>Bacillales</taxon>
        <taxon>Fictibacillaceae</taxon>
        <taxon>Fictibacillus</taxon>
    </lineage>
</organism>
<dbReference type="EMBL" id="JAVDWA010000003">
    <property type="protein sequence ID" value="MDR7073351.1"/>
    <property type="molecule type" value="Genomic_DNA"/>
</dbReference>
<reference evidence="6 7" key="1">
    <citation type="submission" date="2023-07" db="EMBL/GenBank/DDBJ databases">
        <title>Sorghum-associated microbial communities from plants grown in Nebraska, USA.</title>
        <authorList>
            <person name="Schachtman D."/>
        </authorList>
    </citation>
    <scope>NUCLEOTIDE SEQUENCE [LARGE SCALE GENOMIC DNA]</scope>
    <source>
        <strain evidence="6 7">BE211</strain>
    </source>
</reference>
<comment type="subcellular location">
    <subcellularLocation>
        <location evidence="1">Membrane</location>
    </subcellularLocation>
</comment>